<organism evidence="16 17">
    <name type="scientific">Astyanax mexicanus</name>
    <name type="common">Blind cave fish</name>
    <name type="synonym">Astyanax fasciatus mexicanus</name>
    <dbReference type="NCBI Taxonomy" id="7994"/>
    <lineage>
        <taxon>Eukaryota</taxon>
        <taxon>Metazoa</taxon>
        <taxon>Chordata</taxon>
        <taxon>Craniata</taxon>
        <taxon>Vertebrata</taxon>
        <taxon>Euteleostomi</taxon>
        <taxon>Actinopterygii</taxon>
        <taxon>Neopterygii</taxon>
        <taxon>Teleostei</taxon>
        <taxon>Ostariophysi</taxon>
        <taxon>Characiformes</taxon>
        <taxon>Characoidei</taxon>
        <taxon>Acestrorhamphidae</taxon>
        <taxon>Acestrorhamphinae</taxon>
        <taxon>Astyanax</taxon>
    </lineage>
</organism>
<evidence type="ECO:0000313" key="17">
    <source>
        <dbReference type="Proteomes" id="UP000752171"/>
    </source>
</evidence>
<keyword evidence="12" id="KW-0175">Coiled coil</keyword>
<dbReference type="Proteomes" id="UP000752171">
    <property type="component" value="Unassembled WGS sequence"/>
</dbReference>
<evidence type="ECO:0000259" key="15">
    <source>
        <dbReference type="PROSITE" id="PS50157"/>
    </source>
</evidence>
<keyword evidence="9" id="KW-0804">Transcription</keyword>
<feature type="region of interest" description="Disordered" evidence="13">
    <location>
        <begin position="208"/>
        <end position="232"/>
    </location>
</feature>
<feature type="region of interest" description="Disordered" evidence="13">
    <location>
        <begin position="75"/>
        <end position="114"/>
    </location>
</feature>
<evidence type="ECO:0000256" key="4">
    <source>
        <dbReference type="ARBA" id="ARBA00022737"/>
    </source>
</evidence>
<protein>
    <submittedName>
        <fullName evidence="16">Zinc finger and SCAN domain-containing protein 12-like isoform X1</fullName>
    </submittedName>
</protein>
<keyword evidence="8" id="KW-0238">DNA-binding</keyword>
<dbReference type="PANTHER" id="PTHR23235:SF120">
    <property type="entry name" value="KRUPPEL-LIKE FACTOR 15"/>
    <property type="match status" value="1"/>
</dbReference>
<evidence type="ECO:0000256" key="2">
    <source>
        <dbReference type="ARBA" id="ARBA00006991"/>
    </source>
</evidence>
<dbReference type="AlphaFoldDB" id="A0A8T2L817"/>
<dbReference type="EMBL" id="JAICCE010000016">
    <property type="protein sequence ID" value="KAG9266947.1"/>
    <property type="molecule type" value="Genomic_DNA"/>
</dbReference>
<sequence>MAETYFHVQLTAILDMLLKTAAVDICALADSVFSSLQREIERCTSENDELRRQLQSFLSEPNISEPIEAAPLKTREKNCRTEEDVAGKSHDSKQKTNNMETNTGAVKSSQRLQKRRAVSAGVKVEVTEMYVTNQCMQDSVDDDAEINDKLSDLSPELKTELKHNAASGSHLNWNDCSIKDFEEEEEENSLSLEGQEDIEDLNTHYVPYAQSSRDEEDEERDKDQLQHDPMSLPRTQDLQCSFIQIDGTVTAAVPHNNDRQAQCKSVCPICGKRVMSEKRLRVHIKTHSDLRPYTCFQCGKSFTRKATLNFHQNIHRGVKPYACNFCPKSFADPSALRRHKAIHKVMG</sequence>
<feature type="compositionally biased region" description="Polar residues" evidence="13">
    <location>
        <begin position="95"/>
        <end position="111"/>
    </location>
</feature>
<dbReference type="GO" id="GO:0000981">
    <property type="term" value="F:DNA-binding transcription factor activity, RNA polymerase II-specific"/>
    <property type="evidence" value="ECO:0007669"/>
    <property type="project" value="TreeGrafter"/>
</dbReference>
<keyword evidence="14" id="KW-0732">Signal</keyword>
<dbReference type="SMART" id="SM00355">
    <property type="entry name" value="ZnF_C2H2"/>
    <property type="match status" value="3"/>
</dbReference>
<comment type="subcellular location">
    <subcellularLocation>
        <location evidence="1">Nucleus</location>
    </subcellularLocation>
</comment>
<dbReference type="GO" id="GO:0008270">
    <property type="term" value="F:zinc ion binding"/>
    <property type="evidence" value="ECO:0007669"/>
    <property type="project" value="UniProtKB-KW"/>
</dbReference>
<feature type="domain" description="C2H2-type" evidence="15">
    <location>
        <begin position="265"/>
        <end position="292"/>
    </location>
</feature>
<evidence type="ECO:0000256" key="11">
    <source>
        <dbReference type="PROSITE-ProRule" id="PRU00042"/>
    </source>
</evidence>
<evidence type="ECO:0000256" key="1">
    <source>
        <dbReference type="ARBA" id="ARBA00004123"/>
    </source>
</evidence>
<feature type="chain" id="PRO_5035718962" evidence="14">
    <location>
        <begin position="23"/>
        <end position="347"/>
    </location>
</feature>
<name>A0A8T2L817_ASTMX</name>
<evidence type="ECO:0000313" key="16">
    <source>
        <dbReference type="EMBL" id="KAG9266947.1"/>
    </source>
</evidence>
<keyword evidence="4" id="KW-0677">Repeat</keyword>
<dbReference type="GO" id="GO:0000978">
    <property type="term" value="F:RNA polymerase II cis-regulatory region sequence-specific DNA binding"/>
    <property type="evidence" value="ECO:0007669"/>
    <property type="project" value="TreeGrafter"/>
</dbReference>
<keyword evidence="5 11" id="KW-0863">Zinc-finger</keyword>
<proteinExistence type="inferred from homology"/>
<feature type="domain" description="C2H2-type" evidence="15">
    <location>
        <begin position="321"/>
        <end position="343"/>
    </location>
</feature>
<dbReference type="Pfam" id="PF13894">
    <property type="entry name" value="zf-C2H2_4"/>
    <property type="match status" value="1"/>
</dbReference>
<feature type="coiled-coil region" evidence="12">
    <location>
        <begin position="33"/>
        <end position="60"/>
    </location>
</feature>
<feature type="compositionally biased region" description="Basic and acidic residues" evidence="13">
    <location>
        <begin position="75"/>
        <end position="94"/>
    </location>
</feature>
<dbReference type="FunFam" id="3.30.160.60:FF:000755">
    <property type="entry name" value="zinc finger protein 174"/>
    <property type="match status" value="1"/>
</dbReference>
<keyword evidence="7" id="KW-0805">Transcription regulation</keyword>
<keyword evidence="3" id="KW-0479">Metal-binding</keyword>
<comment type="similarity">
    <text evidence="2">Belongs to the krueppel C2H2-type zinc-finger protein family.</text>
</comment>
<evidence type="ECO:0000256" key="12">
    <source>
        <dbReference type="SAM" id="Coils"/>
    </source>
</evidence>
<dbReference type="PANTHER" id="PTHR23235">
    <property type="entry name" value="KRUEPPEL-LIKE TRANSCRIPTION FACTOR"/>
    <property type="match status" value="1"/>
</dbReference>
<evidence type="ECO:0000256" key="6">
    <source>
        <dbReference type="ARBA" id="ARBA00022833"/>
    </source>
</evidence>
<comment type="caution">
    <text evidence="16">The sequence shown here is derived from an EMBL/GenBank/DDBJ whole genome shotgun (WGS) entry which is preliminary data.</text>
</comment>
<dbReference type="InterPro" id="IPR036236">
    <property type="entry name" value="Znf_C2H2_sf"/>
</dbReference>
<keyword evidence="6" id="KW-0862">Zinc</keyword>
<evidence type="ECO:0000256" key="9">
    <source>
        <dbReference type="ARBA" id="ARBA00023163"/>
    </source>
</evidence>
<keyword evidence="10" id="KW-0539">Nucleus</keyword>
<dbReference type="PROSITE" id="PS00028">
    <property type="entry name" value="ZINC_FINGER_C2H2_1"/>
    <property type="match status" value="3"/>
</dbReference>
<feature type="signal peptide" evidence="14">
    <location>
        <begin position="1"/>
        <end position="22"/>
    </location>
</feature>
<accession>A0A8T2L817</accession>
<reference evidence="16 17" key="1">
    <citation type="submission" date="2021-07" db="EMBL/GenBank/DDBJ databases">
        <authorList>
            <person name="Imarazene B."/>
            <person name="Zahm M."/>
            <person name="Klopp C."/>
            <person name="Cabau C."/>
            <person name="Beille S."/>
            <person name="Jouanno E."/>
            <person name="Castinel A."/>
            <person name="Lluch J."/>
            <person name="Gil L."/>
            <person name="Kuchtly C."/>
            <person name="Lopez Roques C."/>
            <person name="Donnadieu C."/>
            <person name="Parrinello H."/>
            <person name="Journot L."/>
            <person name="Du K."/>
            <person name="Schartl M."/>
            <person name="Retaux S."/>
            <person name="Guiguen Y."/>
        </authorList>
    </citation>
    <scope>NUCLEOTIDE SEQUENCE [LARGE SCALE GENOMIC DNA]</scope>
    <source>
        <strain evidence="16">Pach_M1</strain>
        <tissue evidence="16">Testis</tissue>
    </source>
</reference>
<dbReference type="Gene3D" id="3.30.160.60">
    <property type="entry name" value="Classic Zinc Finger"/>
    <property type="match status" value="2"/>
</dbReference>
<dbReference type="KEGG" id="amex:103033294"/>
<dbReference type="GO" id="GO:0005634">
    <property type="term" value="C:nucleus"/>
    <property type="evidence" value="ECO:0007669"/>
    <property type="project" value="UniProtKB-SubCell"/>
</dbReference>
<evidence type="ECO:0000256" key="5">
    <source>
        <dbReference type="ARBA" id="ARBA00022771"/>
    </source>
</evidence>
<dbReference type="SUPFAM" id="SSF57667">
    <property type="entry name" value="beta-beta-alpha zinc fingers"/>
    <property type="match status" value="2"/>
</dbReference>
<evidence type="ECO:0000256" key="8">
    <source>
        <dbReference type="ARBA" id="ARBA00023125"/>
    </source>
</evidence>
<dbReference type="PROSITE" id="PS50157">
    <property type="entry name" value="ZINC_FINGER_C2H2_2"/>
    <property type="match status" value="3"/>
</dbReference>
<evidence type="ECO:0000256" key="10">
    <source>
        <dbReference type="ARBA" id="ARBA00023242"/>
    </source>
</evidence>
<dbReference type="Pfam" id="PF00096">
    <property type="entry name" value="zf-C2H2"/>
    <property type="match status" value="2"/>
</dbReference>
<evidence type="ECO:0000256" key="14">
    <source>
        <dbReference type="SAM" id="SignalP"/>
    </source>
</evidence>
<evidence type="ECO:0000256" key="13">
    <source>
        <dbReference type="SAM" id="MobiDB-lite"/>
    </source>
</evidence>
<dbReference type="InterPro" id="IPR013087">
    <property type="entry name" value="Znf_C2H2_type"/>
</dbReference>
<feature type="domain" description="C2H2-type" evidence="15">
    <location>
        <begin position="293"/>
        <end position="320"/>
    </location>
</feature>
<evidence type="ECO:0000256" key="3">
    <source>
        <dbReference type="ARBA" id="ARBA00022723"/>
    </source>
</evidence>
<evidence type="ECO:0000256" key="7">
    <source>
        <dbReference type="ARBA" id="ARBA00023015"/>
    </source>
</evidence>
<dbReference type="FunFam" id="3.30.160.60:FF:000502">
    <property type="entry name" value="Zinc finger protein 710"/>
    <property type="match status" value="1"/>
</dbReference>
<gene>
    <name evidence="16" type="ORF">AMEX_G19616</name>
</gene>